<dbReference type="PANTHER" id="PTHR13847:SF289">
    <property type="entry name" value="GLYCINE OXIDASE"/>
    <property type="match status" value="1"/>
</dbReference>
<dbReference type="PANTHER" id="PTHR13847">
    <property type="entry name" value="SARCOSINE DEHYDROGENASE-RELATED"/>
    <property type="match status" value="1"/>
</dbReference>
<dbReference type="InterPro" id="IPR036188">
    <property type="entry name" value="FAD/NAD-bd_sf"/>
</dbReference>
<sequence>MQGSMAQAAPLHVAVIGAGVIGASTALALLADGHRVTLLDPAAPGGRQAASFGNGAFISPASVIPMSHPGIWRKVPGYLLDPAGPLTIRWRDAPRLAPWVWRFVMAGRSAAHVERTACALAALLGEAPRQHLGIAERIGRPDLIRQDGLIHVFTDRAAYEAEAPAWTLRRRLDVRIAEMSEAELRERLPELSQHYRFGIRVVDGAHCTDPGGYVAAMLGWARRQGAVLRRASVTGFRVEEGKLRALRCGADELDCDRAVIACGIGARDLARAAGDRIPLQSERGYHVEIADPPIRPECPVMPQEGRMANVVTQGGFRAAGQVELASPHAAPDWRRAEILLAHLRRSWPALNDVAEAQVSRWMGHRPSTPDGRPVIGPASGATDIIHAFGHGHIGLAAAPMTARLVADLLAGRAGPVDLSPYAPTRFRRG</sequence>
<keyword evidence="1" id="KW-0560">Oxidoreductase</keyword>
<dbReference type="EMBL" id="FNAH01000001">
    <property type="protein sequence ID" value="SDD36079.1"/>
    <property type="molecule type" value="Genomic_DNA"/>
</dbReference>
<evidence type="ECO:0000313" key="3">
    <source>
        <dbReference type="EMBL" id="SDD36079.1"/>
    </source>
</evidence>
<gene>
    <name evidence="3" type="ORF">SAMN05421538_101454</name>
</gene>
<dbReference type="GO" id="GO:0005737">
    <property type="term" value="C:cytoplasm"/>
    <property type="evidence" value="ECO:0007669"/>
    <property type="project" value="TreeGrafter"/>
</dbReference>
<reference evidence="3 4" key="1">
    <citation type="submission" date="2016-10" db="EMBL/GenBank/DDBJ databases">
        <authorList>
            <person name="de Groot N.N."/>
        </authorList>
    </citation>
    <scope>NUCLEOTIDE SEQUENCE [LARGE SCALE GENOMIC DNA]</scope>
    <source>
        <strain evidence="3 4">DSM 22220</strain>
    </source>
</reference>
<dbReference type="Proteomes" id="UP000199344">
    <property type="component" value="Unassembled WGS sequence"/>
</dbReference>
<evidence type="ECO:0000256" key="1">
    <source>
        <dbReference type="ARBA" id="ARBA00023002"/>
    </source>
</evidence>
<organism evidence="3 4">
    <name type="scientific">Paracoccus isoporae</name>
    <dbReference type="NCBI Taxonomy" id="591205"/>
    <lineage>
        <taxon>Bacteria</taxon>
        <taxon>Pseudomonadati</taxon>
        <taxon>Pseudomonadota</taxon>
        <taxon>Alphaproteobacteria</taxon>
        <taxon>Rhodobacterales</taxon>
        <taxon>Paracoccaceae</taxon>
        <taxon>Paracoccus</taxon>
    </lineage>
</organism>
<evidence type="ECO:0000313" key="4">
    <source>
        <dbReference type="Proteomes" id="UP000199344"/>
    </source>
</evidence>
<dbReference type="SUPFAM" id="SSF54373">
    <property type="entry name" value="FAD-linked reductases, C-terminal domain"/>
    <property type="match status" value="1"/>
</dbReference>
<dbReference type="Pfam" id="PF01266">
    <property type="entry name" value="DAO"/>
    <property type="match status" value="1"/>
</dbReference>
<dbReference type="STRING" id="591205.SAMN05421538_101454"/>
<dbReference type="AlphaFoldDB" id="A0A1G6U419"/>
<dbReference type="RefSeq" id="WP_245726933.1">
    <property type="nucleotide sequence ID" value="NZ_FNAH01000001.1"/>
</dbReference>
<name>A0A1G6U419_9RHOB</name>
<dbReference type="GO" id="GO:0016491">
    <property type="term" value="F:oxidoreductase activity"/>
    <property type="evidence" value="ECO:0007669"/>
    <property type="project" value="UniProtKB-KW"/>
</dbReference>
<protein>
    <submittedName>
        <fullName evidence="3">D-amino-acid dehydrogenase</fullName>
    </submittedName>
</protein>
<keyword evidence="4" id="KW-1185">Reference proteome</keyword>
<feature type="domain" description="FAD dependent oxidoreductase" evidence="2">
    <location>
        <begin position="12"/>
        <end position="408"/>
    </location>
</feature>
<dbReference type="Gene3D" id="3.30.9.10">
    <property type="entry name" value="D-Amino Acid Oxidase, subunit A, domain 2"/>
    <property type="match status" value="1"/>
</dbReference>
<evidence type="ECO:0000259" key="2">
    <source>
        <dbReference type="Pfam" id="PF01266"/>
    </source>
</evidence>
<dbReference type="SUPFAM" id="SSF51905">
    <property type="entry name" value="FAD/NAD(P)-binding domain"/>
    <property type="match status" value="1"/>
</dbReference>
<dbReference type="Gene3D" id="3.50.50.60">
    <property type="entry name" value="FAD/NAD(P)-binding domain"/>
    <property type="match status" value="2"/>
</dbReference>
<proteinExistence type="predicted"/>
<accession>A0A1G6U419</accession>
<dbReference type="InterPro" id="IPR006076">
    <property type="entry name" value="FAD-dep_OxRdtase"/>
</dbReference>